<dbReference type="InterPro" id="IPR011009">
    <property type="entry name" value="Kinase-like_dom_sf"/>
</dbReference>
<keyword evidence="6 9" id="KW-0067">ATP-binding</keyword>
<dbReference type="GO" id="GO:0004715">
    <property type="term" value="F:non-membrane spanning protein tyrosine kinase activity"/>
    <property type="evidence" value="ECO:0007669"/>
    <property type="project" value="UniProtKB-EC"/>
</dbReference>
<keyword evidence="4 9" id="KW-0547">Nucleotide-binding</keyword>
<gene>
    <name evidence="12" type="ORF">TCAL_08264</name>
</gene>
<sequence length="1171" mass="129539">MNTKGKSNLGLFEFLEEAELQQYYNSFKNVLQVQNVQQLKYVIEDDLFNIGMSKPEARRLRTYFYKVCPQNYASKLKKFLRPRKDDGKHELLLGEEDHPFVFKDRRHSIALGGTNRQGSSSSTVRVPSQHVIPAEAIAVHKELGAGEFGVVQQGVWTDEDQMRHQVAVKCLCKEKMQNNTLAFMKEYEIMQAIDHPHVVRLYGVVLDASQIMLITELASLRSLLECLKEPALRSTFTVPCLTGFAQQICEGMQYLETKRLIHRDLAARNILVFSKNVVKVSDFGLSRALGVGKDYYQTNFNPNSHRLEPPVHCPREHYLIMLQCWKHETHERPTFEKLCSILEDAKPEQVQAVTSSGHEAGKRDILDFELGDVITVLDKSESNGSNSYWTGAMNNGKVGYFSPAHTVTYIGTLPSQGNHSKWQHEDIYQSTSGNFQRNSLRGSRGSKKKISREMISGPRGEVQHTGHIGLDGAFFGDVGAFATASSTPVPESSSRGGTMTKSWHPSMGKSMTSGFTTVLSRADSDASERAPLIAARGGSTSSAGGNSTNGQSEGQPHCVTSYSTASEAVGTNKNPRMGYAIGYLRKSSNASQNNDVPDGAQPIKPHEYHTISDDELGGPLDLGPSLMDEVFSELDSSKDSKEETGKPVKESCESRSTSKERKSHLTKHNMKEMKELVSSTLTLHKKHKKKQQATVKPIKASDEKTLENAIAMANALASKSMHDLDKRCIDSFYDNSPIRSPLTPNSPSKKFQFWFPGKSSPKGERRHFSEEIQSSADVESMITPSAKDAYRALIEGSSSRTSLDDEPHSPRSPPSPIHQNQPGASSFTFGTKGRSLSDTNGNATNAASTNSGQNPLPLPPKTTTLDLSAPPKRHVRKNPLIIPSGMAANILRRESTANENIDLQMNQHNHNHPSTSVLDPDPNSNYSGHSLTHLTSVPVRQHTTSTANSIASTTRASSTYFQRKASLPAYSGFSPHAASSTHVSSVPDNNHSLSRRRTSPYQSLPATNPSSLRSSKNLEDHEDQISSDAFENAIACSMDALDNIPDTIIDSSHSPRQGATQVNYYNQDHVSCEDLLDFRPNIRRTRGKARGLHSDEVRIMKKVLGTDISDEDCVRSLDSTDWDVHHAIKLVKLKNLIKFPEVSDEDMKIALQTRDWDVAKAANVLMKKLKE</sequence>
<feature type="compositionally biased region" description="Polar residues" evidence="10">
    <location>
        <begin position="817"/>
        <end position="838"/>
    </location>
</feature>
<evidence type="ECO:0000256" key="7">
    <source>
        <dbReference type="ARBA" id="ARBA00023137"/>
    </source>
</evidence>
<dbReference type="EMBL" id="VCGU01000459">
    <property type="protein sequence ID" value="TRY61954.1"/>
    <property type="molecule type" value="Genomic_DNA"/>
</dbReference>
<dbReference type="PROSITE" id="PS00107">
    <property type="entry name" value="PROTEIN_KINASE_ATP"/>
    <property type="match status" value="1"/>
</dbReference>
<dbReference type="InterPro" id="IPR008266">
    <property type="entry name" value="Tyr_kinase_AS"/>
</dbReference>
<dbReference type="Proteomes" id="UP000318571">
    <property type="component" value="Chromosome 8"/>
</dbReference>
<dbReference type="EC" id="2.7.10.2" evidence="1"/>
<feature type="compositionally biased region" description="Polar residues" evidence="10">
    <location>
        <begin position="999"/>
        <end position="1015"/>
    </location>
</feature>
<dbReference type="SUPFAM" id="SSF50044">
    <property type="entry name" value="SH3-domain"/>
    <property type="match status" value="1"/>
</dbReference>
<dbReference type="Pfam" id="PF22931">
    <property type="entry name" value="SAM_TNK"/>
    <property type="match status" value="1"/>
</dbReference>
<dbReference type="InterPro" id="IPR055175">
    <property type="entry name" value="ACK/TNK-like_SAM"/>
</dbReference>
<dbReference type="InterPro" id="IPR001245">
    <property type="entry name" value="Ser-Thr/Tyr_kinase_cat_dom"/>
</dbReference>
<dbReference type="CDD" id="cd09539">
    <property type="entry name" value="SAM_TNK-like"/>
    <property type="match status" value="1"/>
</dbReference>
<dbReference type="Pfam" id="PF07714">
    <property type="entry name" value="PK_Tyr_Ser-Thr"/>
    <property type="match status" value="2"/>
</dbReference>
<protein>
    <recommendedName>
        <fullName evidence="1">non-specific protein-tyrosine kinase</fullName>
        <ecNumber evidence="1">2.7.10.2</ecNumber>
    </recommendedName>
</protein>
<comment type="catalytic activity">
    <reaction evidence="8">
        <text>L-threonyl-[protein] + ATP = O-phospho-L-threonyl-[protein] + ADP + H(+)</text>
        <dbReference type="Rhea" id="RHEA:46608"/>
        <dbReference type="Rhea" id="RHEA-COMP:11060"/>
        <dbReference type="Rhea" id="RHEA-COMP:11605"/>
        <dbReference type="ChEBI" id="CHEBI:15378"/>
        <dbReference type="ChEBI" id="CHEBI:30013"/>
        <dbReference type="ChEBI" id="CHEBI:30616"/>
        <dbReference type="ChEBI" id="CHEBI:61977"/>
        <dbReference type="ChEBI" id="CHEBI:456216"/>
        <dbReference type="EC" id="2.7.11.1"/>
    </reaction>
</comment>
<feature type="compositionally biased region" description="Low complexity" evidence="10">
    <location>
        <begin position="943"/>
        <end position="956"/>
    </location>
</feature>
<dbReference type="OMA" id="YEWDLHT"/>
<evidence type="ECO:0000256" key="2">
    <source>
        <dbReference type="ARBA" id="ARBA00022443"/>
    </source>
</evidence>
<evidence type="ECO:0000256" key="1">
    <source>
        <dbReference type="ARBA" id="ARBA00011903"/>
    </source>
</evidence>
<feature type="compositionally biased region" description="Polar residues" evidence="10">
    <location>
        <begin position="738"/>
        <end position="749"/>
    </location>
</feature>
<feature type="compositionally biased region" description="Polar residues" evidence="10">
    <location>
        <begin position="906"/>
        <end position="935"/>
    </location>
</feature>
<evidence type="ECO:0000256" key="3">
    <source>
        <dbReference type="ARBA" id="ARBA00022679"/>
    </source>
</evidence>
<dbReference type="AlphaFoldDB" id="A0A553N931"/>
<name>A0A553N931_TIGCA</name>
<organism evidence="12 13">
    <name type="scientific">Tigriopus californicus</name>
    <name type="common">Marine copepod</name>
    <dbReference type="NCBI Taxonomy" id="6832"/>
    <lineage>
        <taxon>Eukaryota</taxon>
        <taxon>Metazoa</taxon>
        <taxon>Ecdysozoa</taxon>
        <taxon>Arthropoda</taxon>
        <taxon>Crustacea</taxon>
        <taxon>Multicrustacea</taxon>
        <taxon>Hexanauplia</taxon>
        <taxon>Copepoda</taxon>
        <taxon>Harpacticoida</taxon>
        <taxon>Harpacticidae</taxon>
        <taxon>Tigriopus</taxon>
    </lineage>
</organism>
<feature type="region of interest" description="Disordered" evidence="10">
    <location>
        <begin position="738"/>
        <end position="781"/>
    </location>
</feature>
<dbReference type="InterPro" id="IPR049587">
    <property type="entry name" value="TNK-like_SAM"/>
</dbReference>
<comment type="caution">
    <text evidence="12">The sequence shown here is derived from an EMBL/GenBank/DDBJ whole genome shotgun (WGS) entry which is preliminary data.</text>
</comment>
<keyword evidence="2" id="KW-0728">SH3 domain</keyword>
<dbReference type="SMART" id="SM00219">
    <property type="entry name" value="TyrKc"/>
    <property type="match status" value="1"/>
</dbReference>
<dbReference type="PANTHER" id="PTHR24418">
    <property type="entry name" value="TYROSINE-PROTEIN KINASE"/>
    <property type="match status" value="1"/>
</dbReference>
<feature type="region of interest" description="Disordered" evidence="10">
    <location>
        <begin position="906"/>
        <end position="956"/>
    </location>
</feature>
<evidence type="ECO:0000256" key="9">
    <source>
        <dbReference type="PROSITE-ProRule" id="PRU10141"/>
    </source>
</evidence>
<feature type="domain" description="Protein kinase" evidence="11">
    <location>
        <begin position="137"/>
        <end position="475"/>
    </location>
</feature>
<evidence type="ECO:0000256" key="8">
    <source>
        <dbReference type="ARBA" id="ARBA00047899"/>
    </source>
</evidence>
<feature type="region of interest" description="Disordered" evidence="10">
    <location>
        <begin position="588"/>
        <end position="666"/>
    </location>
</feature>
<feature type="compositionally biased region" description="Basic and acidic residues" evidence="10">
    <location>
        <begin position="635"/>
        <end position="660"/>
    </location>
</feature>
<feature type="compositionally biased region" description="Low complexity" evidence="10">
    <location>
        <begin position="839"/>
        <end position="852"/>
    </location>
</feature>
<dbReference type="InterPro" id="IPR020635">
    <property type="entry name" value="Tyr_kinase_cat_dom"/>
</dbReference>
<dbReference type="PROSITE" id="PS50011">
    <property type="entry name" value="PROTEIN_KINASE_DOM"/>
    <property type="match status" value="1"/>
</dbReference>
<dbReference type="SUPFAM" id="SSF56112">
    <property type="entry name" value="Protein kinase-like (PK-like)"/>
    <property type="match status" value="1"/>
</dbReference>
<feature type="region of interest" description="Disordered" evidence="10">
    <location>
        <begin position="485"/>
        <end position="511"/>
    </location>
</feature>
<dbReference type="GO" id="GO:0004674">
    <property type="term" value="F:protein serine/threonine kinase activity"/>
    <property type="evidence" value="ECO:0007669"/>
    <property type="project" value="UniProtKB-EC"/>
</dbReference>
<reference evidence="12 13" key="1">
    <citation type="journal article" date="2018" name="Nat. Ecol. Evol.">
        <title>Genomic signatures of mitonuclear coevolution across populations of Tigriopus californicus.</title>
        <authorList>
            <person name="Barreto F.S."/>
            <person name="Watson E.T."/>
            <person name="Lima T.G."/>
            <person name="Willett C.S."/>
            <person name="Edmands S."/>
            <person name="Li W."/>
            <person name="Burton R.S."/>
        </authorList>
    </citation>
    <scope>NUCLEOTIDE SEQUENCE [LARGE SCALE GENOMIC DNA]</scope>
    <source>
        <strain evidence="12 13">San Diego</strain>
    </source>
</reference>
<accession>A0A553N931</accession>
<keyword evidence="5" id="KW-0418">Kinase</keyword>
<evidence type="ECO:0000256" key="5">
    <source>
        <dbReference type="ARBA" id="ARBA00022777"/>
    </source>
</evidence>
<feature type="region of interest" description="Disordered" evidence="10">
    <location>
        <begin position="797"/>
        <end position="878"/>
    </location>
</feature>
<dbReference type="InterPro" id="IPR000719">
    <property type="entry name" value="Prot_kinase_dom"/>
</dbReference>
<dbReference type="STRING" id="6832.A0A553N931"/>
<evidence type="ECO:0000256" key="4">
    <source>
        <dbReference type="ARBA" id="ARBA00022741"/>
    </source>
</evidence>
<dbReference type="Gene3D" id="1.10.510.10">
    <property type="entry name" value="Transferase(Phosphotransferase) domain 1"/>
    <property type="match status" value="2"/>
</dbReference>
<dbReference type="GO" id="GO:0002009">
    <property type="term" value="P:morphogenesis of an epithelium"/>
    <property type="evidence" value="ECO:0007669"/>
    <property type="project" value="UniProtKB-ARBA"/>
</dbReference>
<keyword evidence="3" id="KW-0808">Transferase</keyword>
<evidence type="ECO:0000256" key="10">
    <source>
        <dbReference type="SAM" id="MobiDB-lite"/>
    </source>
</evidence>
<evidence type="ECO:0000259" key="11">
    <source>
        <dbReference type="PROSITE" id="PS50011"/>
    </source>
</evidence>
<dbReference type="InterPro" id="IPR036028">
    <property type="entry name" value="SH3-like_dom_sf"/>
</dbReference>
<feature type="compositionally biased region" description="Low complexity" evidence="10">
    <location>
        <begin position="537"/>
        <end position="552"/>
    </location>
</feature>
<keyword evidence="7" id="KW-0829">Tyrosine-protein kinase</keyword>
<keyword evidence="13" id="KW-1185">Reference proteome</keyword>
<dbReference type="PROSITE" id="PS00109">
    <property type="entry name" value="PROTEIN_KINASE_TYR"/>
    <property type="match status" value="1"/>
</dbReference>
<dbReference type="InterPro" id="IPR050198">
    <property type="entry name" value="Non-receptor_tyrosine_kinases"/>
</dbReference>
<feature type="compositionally biased region" description="Polar residues" evidence="10">
    <location>
        <begin position="977"/>
        <end position="992"/>
    </location>
</feature>
<evidence type="ECO:0000256" key="6">
    <source>
        <dbReference type="ARBA" id="ARBA00022840"/>
    </source>
</evidence>
<feature type="region of interest" description="Disordered" evidence="10">
    <location>
        <begin position="535"/>
        <end position="558"/>
    </location>
</feature>
<feature type="region of interest" description="Disordered" evidence="10">
    <location>
        <begin position="975"/>
        <end position="1024"/>
    </location>
</feature>
<dbReference type="InterPro" id="IPR017441">
    <property type="entry name" value="Protein_kinase_ATP_BS"/>
</dbReference>
<dbReference type="GO" id="GO:0005524">
    <property type="term" value="F:ATP binding"/>
    <property type="evidence" value="ECO:0007669"/>
    <property type="project" value="UniProtKB-UniRule"/>
</dbReference>
<feature type="binding site" evidence="9">
    <location>
        <position position="169"/>
    </location>
    <ligand>
        <name>ATP</name>
        <dbReference type="ChEBI" id="CHEBI:30616"/>
    </ligand>
</feature>
<evidence type="ECO:0000313" key="12">
    <source>
        <dbReference type="EMBL" id="TRY61954.1"/>
    </source>
</evidence>
<dbReference type="Gene3D" id="3.30.200.20">
    <property type="entry name" value="Phosphorylase Kinase, domain 1"/>
    <property type="match status" value="1"/>
</dbReference>
<proteinExistence type="predicted"/>
<feature type="compositionally biased region" description="Basic and acidic residues" evidence="10">
    <location>
        <begin position="761"/>
        <end position="770"/>
    </location>
</feature>
<evidence type="ECO:0000313" key="13">
    <source>
        <dbReference type="Proteomes" id="UP000318571"/>
    </source>
</evidence>